<dbReference type="PANTHER" id="PTHR11695">
    <property type="entry name" value="ALCOHOL DEHYDROGENASE RELATED"/>
    <property type="match status" value="1"/>
</dbReference>
<proteinExistence type="predicted"/>
<reference evidence="1 2" key="1">
    <citation type="submission" date="2017-11" db="EMBL/GenBank/DDBJ databases">
        <title>De novo assembly and phasing of dikaryotic genomes from two isolates of Puccinia coronata f. sp. avenae, the causal agent of oat crown rust.</title>
        <authorList>
            <person name="Miller M.E."/>
            <person name="Zhang Y."/>
            <person name="Omidvar V."/>
            <person name="Sperschneider J."/>
            <person name="Schwessinger B."/>
            <person name="Raley C."/>
            <person name="Palmer J.M."/>
            <person name="Garnica D."/>
            <person name="Upadhyaya N."/>
            <person name="Rathjen J."/>
            <person name="Taylor J.M."/>
            <person name="Park R.F."/>
            <person name="Dodds P.N."/>
            <person name="Hirsch C.D."/>
            <person name="Kianian S.F."/>
            <person name="Figueroa M."/>
        </authorList>
    </citation>
    <scope>NUCLEOTIDE SEQUENCE [LARGE SCALE GENOMIC DNA]</scope>
    <source>
        <strain evidence="1">12SD80</strain>
    </source>
</reference>
<organism evidence="1 2">
    <name type="scientific">Puccinia coronata f. sp. avenae</name>
    <dbReference type="NCBI Taxonomy" id="200324"/>
    <lineage>
        <taxon>Eukaryota</taxon>
        <taxon>Fungi</taxon>
        <taxon>Dikarya</taxon>
        <taxon>Basidiomycota</taxon>
        <taxon>Pucciniomycotina</taxon>
        <taxon>Pucciniomycetes</taxon>
        <taxon>Pucciniales</taxon>
        <taxon>Pucciniaceae</taxon>
        <taxon>Puccinia</taxon>
    </lineage>
</organism>
<comment type="caution">
    <text evidence="1">The sequence shown here is derived from an EMBL/GenBank/DDBJ whole genome shotgun (WGS) entry which is preliminary data.</text>
</comment>
<gene>
    <name evidence="1" type="ORF">PCASD_13264</name>
</gene>
<dbReference type="SUPFAM" id="SSF51735">
    <property type="entry name" value="NAD(P)-binding Rossmann-fold domains"/>
    <property type="match status" value="1"/>
</dbReference>
<sequence length="449" mass="50150">MYEPKKPINSINYSPNELSFITASPDEFSNLSSREVLVEVLAVALDQWDLNLICSMGASSRTIINPNLNQSRLQHEQKFRNSIVPGRSFFGKVIEIGKAVKKLRRGELVYGLQELSKSGALCGRIKVSSDYVARAPVILNKYQKACCGVSNSGSSSTTLDNRKQRAEHWSPIPLSSIEIASLPLLAVPAALIASTVCVGMPKGSKMLILNGHKGIGRMIVQLMRYFRPSRDLWITVHVPCTATGNLVDLEELVDQLEEEGATEVITSESVLGLLHAQHESSFDIVLDTIGGQRIYDGSRRLLHHSGMFVTTIGPASTTSLSKSRFFRLRSLKRHFFKKDSKKIRYWQVTPADGFDGAHPEEIRTVLETISEWLSETEDPQQPLWDDFSLPGGVCWPVVGNVVERLEESLEIFEESLAVTRDGSNAIPGRRLPVLLCRNWFLMELRYQSH</sequence>
<dbReference type="InterPro" id="IPR050700">
    <property type="entry name" value="YIM1/Zinc_Alcohol_DH_Fams"/>
</dbReference>
<dbReference type="Proteomes" id="UP000235392">
    <property type="component" value="Unassembled WGS sequence"/>
</dbReference>
<dbReference type="PANTHER" id="PTHR11695:SF294">
    <property type="entry name" value="RETICULON-4-INTERACTING PROTEIN 1, MITOCHONDRIAL"/>
    <property type="match status" value="1"/>
</dbReference>
<dbReference type="Gene3D" id="3.90.180.10">
    <property type="entry name" value="Medium-chain alcohol dehydrogenases, catalytic domain"/>
    <property type="match status" value="1"/>
</dbReference>
<accession>A0A2N5T3H9</accession>
<protein>
    <submittedName>
        <fullName evidence="1">Uncharacterized protein</fullName>
    </submittedName>
</protein>
<dbReference type="GO" id="GO:0005739">
    <property type="term" value="C:mitochondrion"/>
    <property type="evidence" value="ECO:0007669"/>
    <property type="project" value="TreeGrafter"/>
</dbReference>
<dbReference type="SUPFAM" id="SSF50129">
    <property type="entry name" value="GroES-like"/>
    <property type="match status" value="1"/>
</dbReference>
<name>A0A2N5T3H9_9BASI</name>
<dbReference type="InterPro" id="IPR011032">
    <property type="entry name" value="GroES-like_sf"/>
</dbReference>
<dbReference type="Gene3D" id="3.40.50.720">
    <property type="entry name" value="NAD(P)-binding Rossmann-like Domain"/>
    <property type="match status" value="1"/>
</dbReference>
<dbReference type="InterPro" id="IPR036291">
    <property type="entry name" value="NAD(P)-bd_dom_sf"/>
</dbReference>
<evidence type="ECO:0000313" key="2">
    <source>
        <dbReference type="Proteomes" id="UP000235392"/>
    </source>
</evidence>
<evidence type="ECO:0000313" key="1">
    <source>
        <dbReference type="EMBL" id="PLW20037.1"/>
    </source>
</evidence>
<dbReference type="AlphaFoldDB" id="A0A2N5T3H9"/>
<dbReference type="EMBL" id="PGCI01000705">
    <property type="protein sequence ID" value="PLW20037.1"/>
    <property type="molecule type" value="Genomic_DNA"/>
</dbReference>